<feature type="domain" description="Acyltransferase 3" evidence="3">
    <location>
        <begin position="23"/>
        <end position="326"/>
    </location>
</feature>
<gene>
    <name evidence="4" type="ORF">ACFPFX_23860</name>
</gene>
<feature type="transmembrane region" description="Helical" evidence="2">
    <location>
        <begin position="149"/>
        <end position="166"/>
    </location>
</feature>
<name>A0ABV9URX8_9ACTN</name>
<sequence>MTQLAPPALRSDNKERPDKGRDPYYDNAKLLAVVLVVCGHFWEPLIEQSGQRHLKALYLLVYAFHMPAFVLISGFFSRTFTAQPQQLRRLASGVLIPFVLWGTLLTLFNNTLSGAHAKIQPLTPVWITWFLIALCLWRLTAPIWQTLRAPVTFATALFLAAGAFSLGAQFSITRVLQFLPFFVIGLTLRPSHLTWLRETRWLKGAALTVFAVAGAAAYWLAPRLGAGWLYRSSSADELHVSYTHWLAQSAAIYAVGLILTAAFLALVPNRRTWFTALGAGTMSAFLIHAFVRQALVHTHVYNREVLHHPAGQVALTVLSISLALLLCTRPIQQATRPFIEPRLNWLFRQGESTRNRAA</sequence>
<dbReference type="PANTHER" id="PTHR37312">
    <property type="entry name" value="MEMBRANE-BOUND ACYLTRANSFERASE YKRP-RELATED"/>
    <property type="match status" value="1"/>
</dbReference>
<evidence type="ECO:0000313" key="4">
    <source>
        <dbReference type="EMBL" id="MFC4959331.1"/>
    </source>
</evidence>
<feature type="region of interest" description="Disordered" evidence="1">
    <location>
        <begin position="1"/>
        <end position="20"/>
    </location>
</feature>
<dbReference type="GO" id="GO:0016746">
    <property type="term" value="F:acyltransferase activity"/>
    <property type="evidence" value="ECO:0007669"/>
    <property type="project" value="UniProtKB-KW"/>
</dbReference>
<keyword evidence="2" id="KW-0812">Transmembrane</keyword>
<keyword evidence="4" id="KW-0012">Acyltransferase</keyword>
<dbReference type="EMBL" id="JBHSIZ010000030">
    <property type="protein sequence ID" value="MFC4959331.1"/>
    <property type="molecule type" value="Genomic_DNA"/>
</dbReference>
<dbReference type="Proteomes" id="UP001595834">
    <property type="component" value="Unassembled WGS sequence"/>
</dbReference>
<dbReference type="PANTHER" id="PTHR37312:SF1">
    <property type="entry name" value="MEMBRANE-BOUND ACYLTRANSFERASE YKRP-RELATED"/>
    <property type="match status" value="1"/>
</dbReference>
<dbReference type="InterPro" id="IPR052734">
    <property type="entry name" value="Nod_factor_acetyltransferase"/>
</dbReference>
<proteinExistence type="predicted"/>
<keyword evidence="2" id="KW-1133">Transmembrane helix</keyword>
<evidence type="ECO:0000313" key="5">
    <source>
        <dbReference type="Proteomes" id="UP001595834"/>
    </source>
</evidence>
<feature type="transmembrane region" description="Helical" evidence="2">
    <location>
        <begin position="89"/>
        <end position="107"/>
    </location>
</feature>
<feature type="transmembrane region" description="Helical" evidence="2">
    <location>
        <begin position="57"/>
        <end position="77"/>
    </location>
</feature>
<dbReference type="InterPro" id="IPR002656">
    <property type="entry name" value="Acyl_transf_3_dom"/>
</dbReference>
<dbReference type="Pfam" id="PF01757">
    <property type="entry name" value="Acyl_transf_3"/>
    <property type="match status" value="1"/>
</dbReference>
<accession>A0ABV9URX8</accession>
<feature type="transmembrane region" description="Helical" evidence="2">
    <location>
        <begin position="311"/>
        <end position="328"/>
    </location>
</feature>
<feature type="transmembrane region" description="Helical" evidence="2">
    <location>
        <begin position="273"/>
        <end position="291"/>
    </location>
</feature>
<evidence type="ECO:0000256" key="2">
    <source>
        <dbReference type="SAM" id="Phobius"/>
    </source>
</evidence>
<evidence type="ECO:0000256" key="1">
    <source>
        <dbReference type="SAM" id="MobiDB-lite"/>
    </source>
</evidence>
<dbReference type="RefSeq" id="WP_344376858.1">
    <property type="nucleotide sequence ID" value="NZ_BAAASQ010000016.1"/>
</dbReference>
<keyword evidence="4" id="KW-0808">Transferase</keyword>
<feature type="transmembrane region" description="Helical" evidence="2">
    <location>
        <begin position="119"/>
        <end position="137"/>
    </location>
</feature>
<feature type="transmembrane region" description="Helical" evidence="2">
    <location>
        <begin position="201"/>
        <end position="221"/>
    </location>
</feature>
<comment type="caution">
    <text evidence="4">The sequence shown here is derived from an EMBL/GenBank/DDBJ whole genome shotgun (WGS) entry which is preliminary data.</text>
</comment>
<evidence type="ECO:0000259" key="3">
    <source>
        <dbReference type="Pfam" id="PF01757"/>
    </source>
</evidence>
<organism evidence="4 5">
    <name type="scientific">Streptomyces mauvecolor</name>
    <dbReference type="NCBI Taxonomy" id="58345"/>
    <lineage>
        <taxon>Bacteria</taxon>
        <taxon>Bacillati</taxon>
        <taxon>Actinomycetota</taxon>
        <taxon>Actinomycetes</taxon>
        <taxon>Kitasatosporales</taxon>
        <taxon>Streptomycetaceae</taxon>
        <taxon>Streptomyces</taxon>
    </lineage>
</organism>
<feature type="transmembrane region" description="Helical" evidence="2">
    <location>
        <begin position="245"/>
        <end position="266"/>
    </location>
</feature>
<keyword evidence="5" id="KW-1185">Reference proteome</keyword>
<keyword evidence="2" id="KW-0472">Membrane</keyword>
<protein>
    <submittedName>
        <fullName evidence="4">Acyltransferase family protein</fullName>
    </submittedName>
</protein>
<feature type="compositionally biased region" description="Basic and acidic residues" evidence="1">
    <location>
        <begin position="11"/>
        <end position="20"/>
    </location>
</feature>
<reference evidence="5" key="1">
    <citation type="journal article" date="2019" name="Int. J. Syst. Evol. Microbiol.">
        <title>The Global Catalogue of Microorganisms (GCM) 10K type strain sequencing project: providing services to taxonomists for standard genome sequencing and annotation.</title>
        <authorList>
            <consortium name="The Broad Institute Genomics Platform"/>
            <consortium name="The Broad Institute Genome Sequencing Center for Infectious Disease"/>
            <person name="Wu L."/>
            <person name="Ma J."/>
        </authorList>
    </citation>
    <scope>NUCLEOTIDE SEQUENCE [LARGE SCALE GENOMIC DNA]</scope>
    <source>
        <strain evidence="5">CCM 7224</strain>
    </source>
</reference>